<dbReference type="PROSITE" id="PS50894">
    <property type="entry name" value="HPT"/>
    <property type="match status" value="1"/>
</dbReference>
<keyword evidence="1" id="KW-0597">Phosphoprotein</keyword>
<dbReference type="GO" id="GO:0000160">
    <property type="term" value="P:phosphorelay signal transduction system"/>
    <property type="evidence" value="ECO:0007669"/>
    <property type="project" value="InterPro"/>
</dbReference>
<reference evidence="3 4" key="1">
    <citation type="submission" date="2017-08" db="EMBL/GenBank/DDBJ databases">
        <title>Infants hospitalized years apart are colonized by the same room-sourced microbial strains.</title>
        <authorList>
            <person name="Brooks B."/>
            <person name="Olm M.R."/>
            <person name="Firek B.A."/>
            <person name="Baker R."/>
            <person name="Thomas B.C."/>
            <person name="Morowitz M.J."/>
            <person name="Banfield J.F."/>
        </authorList>
    </citation>
    <scope>NUCLEOTIDE SEQUENCE [LARGE SCALE GENOMIC DNA]</scope>
    <source>
        <strain evidence="3">S2_003_000_R2_14</strain>
    </source>
</reference>
<dbReference type="Pfam" id="PF01627">
    <property type="entry name" value="Hpt"/>
    <property type="match status" value="1"/>
</dbReference>
<dbReference type="AlphaFoldDB" id="A0A2W5US27"/>
<dbReference type="InterPro" id="IPR008207">
    <property type="entry name" value="Sig_transdc_His_kin_Hpt_dom"/>
</dbReference>
<protein>
    <submittedName>
        <fullName evidence="3">Hpt domain-containing protein</fullName>
    </submittedName>
</protein>
<evidence type="ECO:0000313" key="3">
    <source>
        <dbReference type="EMBL" id="PZR06034.1"/>
    </source>
</evidence>
<name>A0A2W5US27_9BACT</name>
<dbReference type="InterPro" id="IPR036641">
    <property type="entry name" value="HPT_dom_sf"/>
</dbReference>
<dbReference type="EMBL" id="QFQP01000040">
    <property type="protein sequence ID" value="PZR06034.1"/>
    <property type="molecule type" value="Genomic_DNA"/>
</dbReference>
<dbReference type="Gene3D" id="1.20.120.160">
    <property type="entry name" value="HPT domain"/>
    <property type="match status" value="1"/>
</dbReference>
<proteinExistence type="predicted"/>
<evidence type="ECO:0000259" key="2">
    <source>
        <dbReference type="PROSITE" id="PS50894"/>
    </source>
</evidence>
<gene>
    <name evidence="3" type="ORF">DI536_30885</name>
</gene>
<dbReference type="SUPFAM" id="SSF47226">
    <property type="entry name" value="Histidine-containing phosphotransfer domain, HPT domain"/>
    <property type="match status" value="1"/>
</dbReference>
<feature type="modified residue" description="Phosphohistidine" evidence="1">
    <location>
        <position position="72"/>
    </location>
</feature>
<sequence length="130" mass="14275">MVLFAGRVQPVVRMERVMNPVDWDALLDNCAGDEQLMSEILQLFSREATQLLADTREAVQRQDLHSIHQTAHRLKGALLSLAATPSMEAARALEAAATGGELASVDRHFARLEAELGRLFTTVAALSTRH</sequence>
<organism evidence="3 4">
    <name type="scientific">Archangium gephyra</name>
    <dbReference type="NCBI Taxonomy" id="48"/>
    <lineage>
        <taxon>Bacteria</taxon>
        <taxon>Pseudomonadati</taxon>
        <taxon>Myxococcota</taxon>
        <taxon>Myxococcia</taxon>
        <taxon>Myxococcales</taxon>
        <taxon>Cystobacterineae</taxon>
        <taxon>Archangiaceae</taxon>
        <taxon>Archangium</taxon>
    </lineage>
</organism>
<accession>A0A2W5US27</accession>
<evidence type="ECO:0000313" key="4">
    <source>
        <dbReference type="Proteomes" id="UP000249061"/>
    </source>
</evidence>
<comment type="caution">
    <text evidence="3">The sequence shown here is derived from an EMBL/GenBank/DDBJ whole genome shotgun (WGS) entry which is preliminary data.</text>
</comment>
<evidence type="ECO:0000256" key="1">
    <source>
        <dbReference type="PROSITE-ProRule" id="PRU00110"/>
    </source>
</evidence>
<feature type="domain" description="HPt" evidence="2">
    <location>
        <begin position="33"/>
        <end position="130"/>
    </location>
</feature>
<dbReference type="GO" id="GO:0004672">
    <property type="term" value="F:protein kinase activity"/>
    <property type="evidence" value="ECO:0007669"/>
    <property type="project" value="UniProtKB-ARBA"/>
</dbReference>
<dbReference type="Proteomes" id="UP000249061">
    <property type="component" value="Unassembled WGS sequence"/>
</dbReference>